<dbReference type="EMBL" id="JBHSBC010000021">
    <property type="protein sequence ID" value="MFC3982767.1"/>
    <property type="molecule type" value="Genomic_DNA"/>
</dbReference>
<keyword evidence="2" id="KW-1185">Reference proteome</keyword>
<dbReference type="Proteomes" id="UP001595698">
    <property type="component" value="Unassembled WGS sequence"/>
</dbReference>
<evidence type="ECO:0000313" key="1">
    <source>
        <dbReference type="EMBL" id="MFC3982767.1"/>
    </source>
</evidence>
<organism evidence="1 2">
    <name type="scientific">Streptosporangium jomthongense</name>
    <dbReference type="NCBI Taxonomy" id="1193683"/>
    <lineage>
        <taxon>Bacteria</taxon>
        <taxon>Bacillati</taxon>
        <taxon>Actinomycetota</taxon>
        <taxon>Actinomycetes</taxon>
        <taxon>Streptosporangiales</taxon>
        <taxon>Streptosporangiaceae</taxon>
        <taxon>Streptosporangium</taxon>
    </lineage>
</organism>
<accession>A0ABV8F281</accession>
<dbReference type="RefSeq" id="WP_352012827.1">
    <property type="nucleotide sequence ID" value="NZ_JBHSBC010000021.1"/>
</dbReference>
<reference evidence="2" key="1">
    <citation type="journal article" date="2019" name="Int. J. Syst. Evol. Microbiol.">
        <title>The Global Catalogue of Microorganisms (GCM) 10K type strain sequencing project: providing services to taxonomists for standard genome sequencing and annotation.</title>
        <authorList>
            <consortium name="The Broad Institute Genomics Platform"/>
            <consortium name="The Broad Institute Genome Sequencing Center for Infectious Disease"/>
            <person name="Wu L."/>
            <person name="Ma J."/>
        </authorList>
    </citation>
    <scope>NUCLEOTIDE SEQUENCE [LARGE SCALE GENOMIC DNA]</scope>
    <source>
        <strain evidence="2">TBRC 7912</strain>
    </source>
</reference>
<protein>
    <submittedName>
        <fullName evidence="1">Uncharacterized protein</fullName>
    </submittedName>
</protein>
<comment type="caution">
    <text evidence="1">The sequence shown here is derived from an EMBL/GenBank/DDBJ whole genome shotgun (WGS) entry which is preliminary data.</text>
</comment>
<gene>
    <name evidence="1" type="ORF">ACFOYY_21685</name>
</gene>
<name>A0ABV8F281_9ACTN</name>
<evidence type="ECO:0000313" key="2">
    <source>
        <dbReference type="Proteomes" id="UP001595698"/>
    </source>
</evidence>
<proteinExistence type="predicted"/>
<sequence length="49" mass="5529">MPGLLAAVNVIETERYDPGPPLAFAIADVFGLSGLLCHREWQFCRLVWR</sequence>